<dbReference type="InterPro" id="IPR036396">
    <property type="entry name" value="Cyt_P450_sf"/>
</dbReference>
<evidence type="ECO:0000256" key="6">
    <source>
        <dbReference type="ARBA" id="ARBA00023033"/>
    </source>
</evidence>
<proteinExistence type="inferred from homology"/>
<dbReference type="PANTHER" id="PTHR47947:SF25">
    <property type="entry name" value="DIMETHYLNONATRIENE SYNTHASE"/>
    <property type="match status" value="1"/>
</dbReference>
<keyword evidence="3" id="KW-0479">Metal-binding</keyword>
<dbReference type="SUPFAM" id="SSF48264">
    <property type="entry name" value="Cytochrome P450"/>
    <property type="match status" value="1"/>
</dbReference>
<keyword evidence="8" id="KW-1185">Reference proteome</keyword>
<evidence type="ECO:0000313" key="8">
    <source>
        <dbReference type="Proteomes" id="UP000233551"/>
    </source>
</evidence>
<keyword evidence="6" id="KW-0503">Monooxygenase</keyword>
<comment type="similarity">
    <text evidence="1">Belongs to the cytochrome P450 family.</text>
</comment>
<name>A0A2I0HZG9_PUNGR</name>
<evidence type="ECO:0000256" key="4">
    <source>
        <dbReference type="ARBA" id="ARBA00023002"/>
    </source>
</evidence>
<keyword evidence="5" id="KW-0408">Iron</keyword>
<evidence type="ECO:0000313" key="7">
    <source>
        <dbReference type="EMBL" id="PKI36646.1"/>
    </source>
</evidence>
<sequence>MADRYGPIFSLRIGLRRLVVVTGSEATRECVVVNDRVLGTWPDIAVGSHCVERLLHVRAFEIASFMADLLSRSQHDSLVIPFDKQFEHLTFNINLRMIAGKKFSDAEFGMASSDACRFKKVIEDFLNLSGAFFLSDTIPWLEWADIQGHVRVTKETGKELNYVLDKWLKEHIERRKRRGRHEMDDEEADNLWRFCSRG</sequence>
<dbReference type="AlphaFoldDB" id="A0A2I0HZG9"/>
<reference evidence="7 8" key="1">
    <citation type="submission" date="2017-11" db="EMBL/GenBank/DDBJ databases">
        <title>De-novo sequencing of pomegranate (Punica granatum L.) genome.</title>
        <authorList>
            <person name="Akparov Z."/>
            <person name="Amiraslanov A."/>
            <person name="Hajiyeva S."/>
            <person name="Abbasov M."/>
            <person name="Kaur K."/>
            <person name="Hamwieh A."/>
            <person name="Solovyev V."/>
            <person name="Salamov A."/>
            <person name="Braich B."/>
            <person name="Kosarev P."/>
            <person name="Mahmoud A."/>
            <person name="Hajiyev E."/>
            <person name="Babayeva S."/>
            <person name="Izzatullayeva V."/>
            <person name="Mammadov A."/>
            <person name="Mammadov A."/>
            <person name="Sharifova S."/>
            <person name="Ojaghi J."/>
            <person name="Eynullazada K."/>
            <person name="Bayramov B."/>
            <person name="Abdulazimova A."/>
            <person name="Shahmuradov I."/>
        </authorList>
    </citation>
    <scope>NUCLEOTIDE SEQUENCE [LARGE SCALE GENOMIC DNA]</scope>
    <source>
        <strain evidence="8">cv. AG2017</strain>
        <tissue evidence="7">Leaf</tissue>
    </source>
</reference>
<dbReference type="GO" id="GO:0005506">
    <property type="term" value="F:iron ion binding"/>
    <property type="evidence" value="ECO:0007669"/>
    <property type="project" value="InterPro"/>
</dbReference>
<protein>
    <submittedName>
        <fullName evidence="7">Uncharacterized protein</fullName>
    </submittedName>
</protein>
<dbReference type="GO" id="GO:0046246">
    <property type="term" value="P:terpene biosynthetic process"/>
    <property type="evidence" value="ECO:0007669"/>
    <property type="project" value="TreeGrafter"/>
</dbReference>
<dbReference type="EMBL" id="PGOL01004746">
    <property type="protein sequence ID" value="PKI36646.1"/>
    <property type="molecule type" value="Genomic_DNA"/>
</dbReference>
<keyword evidence="2" id="KW-0349">Heme</keyword>
<dbReference type="PANTHER" id="PTHR47947">
    <property type="entry name" value="CYTOCHROME P450 82C3-RELATED"/>
    <property type="match status" value="1"/>
</dbReference>
<comment type="caution">
    <text evidence="7">The sequence shown here is derived from an EMBL/GenBank/DDBJ whole genome shotgun (WGS) entry which is preliminary data.</text>
</comment>
<dbReference type="GO" id="GO:0016705">
    <property type="term" value="F:oxidoreductase activity, acting on paired donors, with incorporation or reduction of molecular oxygen"/>
    <property type="evidence" value="ECO:0007669"/>
    <property type="project" value="InterPro"/>
</dbReference>
<evidence type="ECO:0000256" key="2">
    <source>
        <dbReference type="ARBA" id="ARBA00022617"/>
    </source>
</evidence>
<organism evidence="7 8">
    <name type="scientific">Punica granatum</name>
    <name type="common">Pomegranate</name>
    <dbReference type="NCBI Taxonomy" id="22663"/>
    <lineage>
        <taxon>Eukaryota</taxon>
        <taxon>Viridiplantae</taxon>
        <taxon>Streptophyta</taxon>
        <taxon>Embryophyta</taxon>
        <taxon>Tracheophyta</taxon>
        <taxon>Spermatophyta</taxon>
        <taxon>Magnoliopsida</taxon>
        <taxon>eudicotyledons</taxon>
        <taxon>Gunneridae</taxon>
        <taxon>Pentapetalae</taxon>
        <taxon>rosids</taxon>
        <taxon>malvids</taxon>
        <taxon>Myrtales</taxon>
        <taxon>Lythraceae</taxon>
        <taxon>Punica</taxon>
    </lineage>
</organism>
<dbReference type="InterPro" id="IPR050651">
    <property type="entry name" value="Plant_Cytochrome_P450_Monoox"/>
</dbReference>
<evidence type="ECO:0000256" key="5">
    <source>
        <dbReference type="ARBA" id="ARBA00023004"/>
    </source>
</evidence>
<evidence type="ECO:0000256" key="3">
    <source>
        <dbReference type="ARBA" id="ARBA00022723"/>
    </source>
</evidence>
<gene>
    <name evidence="7" type="ORF">CRG98_042972</name>
</gene>
<accession>A0A2I0HZG9</accession>
<dbReference type="STRING" id="22663.A0A2I0HZG9"/>
<dbReference type="Gene3D" id="1.10.630.10">
    <property type="entry name" value="Cytochrome P450"/>
    <property type="match status" value="1"/>
</dbReference>
<dbReference type="GO" id="GO:0020037">
    <property type="term" value="F:heme binding"/>
    <property type="evidence" value="ECO:0007669"/>
    <property type="project" value="InterPro"/>
</dbReference>
<keyword evidence="4" id="KW-0560">Oxidoreductase</keyword>
<dbReference type="Proteomes" id="UP000233551">
    <property type="component" value="Unassembled WGS sequence"/>
</dbReference>
<dbReference type="GO" id="GO:0004497">
    <property type="term" value="F:monooxygenase activity"/>
    <property type="evidence" value="ECO:0007669"/>
    <property type="project" value="UniProtKB-KW"/>
</dbReference>
<evidence type="ECO:0000256" key="1">
    <source>
        <dbReference type="ARBA" id="ARBA00010617"/>
    </source>
</evidence>